<dbReference type="EMBL" id="SLWN01000006">
    <property type="protein sequence ID" value="TCO28137.1"/>
    <property type="molecule type" value="Genomic_DNA"/>
</dbReference>
<gene>
    <name evidence="1" type="ORF">EV652_106120</name>
</gene>
<comment type="caution">
    <text evidence="1">The sequence shown here is derived from an EMBL/GenBank/DDBJ whole genome shotgun (WGS) entry which is preliminary data.</text>
</comment>
<protein>
    <submittedName>
        <fullName evidence="1">Uncharacterized protein</fullName>
    </submittedName>
</protein>
<accession>A0A4R2HGQ5</accession>
<keyword evidence="2" id="KW-1185">Reference proteome</keyword>
<proteinExistence type="predicted"/>
<dbReference type="AlphaFoldDB" id="A0A4R2HGQ5"/>
<reference evidence="1 2" key="1">
    <citation type="journal article" date="2015" name="Stand. Genomic Sci.">
        <title>Genomic Encyclopedia of Bacterial and Archaeal Type Strains, Phase III: the genomes of soil and plant-associated and newly described type strains.</title>
        <authorList>
            <person name="Whitman W.B."/>
            <person name="Woyke T."/>
            <person name="Klenk H.P."/>
            <person name="Zhou Y."/>
            <person name="Lilburn T.G."/>
            <person name="Beck B.J."/>
            <person name="De Vos P."/>
            <person name="Vandamme P."/>
            <person name="Eisen J.A."/>
            <person name="Garrity G."/>
            <person name="Hugenholtz P."/>
            <person name="Kyrpides N.C."/>
        </authorList>
    </citation>
    <scope>NUCLEOTIDE SEQUENCE [LARGE SCALE GENOMIC DNA]</scope>
    <source>
        <strain evidence="1 2">VKM Ac-2572</strain>
    </source>
</reference>
<sequence length="86" mass="8705">MPSGSSAVRAAPISEPSSIVPVVSTVTETITGMVEPAASSALRAPITLALVCSRSWVVSTRIASAPPSISPRAVSAYASRKVVNVV</sequence>
<evidence type="ECO:0000313" key="2">
    <source>
        <dbReference type="Proteomes" id="UP000294508"/>
    </source>
</evidence>
<dbReference type="Proteomes" id="UP000294508">
    <property type="component" value="Unassembled WGS sequence"/>
</dbReference>
<organism evidence="1 2">
    <name type="scientific">Kribbella steppae</name>
    <dbReference type="NCBI Taxonomy" id="2512223"/>
    <lineage>
        <taxon>Bacteria</taxon>
        <taxon>Bacillati</taxon>
        <taxon>Actinomycetota</taxon>
        <taxon>Actinomycetes</taxon>
        <taxon>Propionibacteriales</taxon>
        <taxon>Kribbellaceae</taxon>
        <taxon>Kribbella</taxon>
    </lineage>
</organism>
<name>A0A4R2HGQ5_9ACTN</name>
<evidence type="ECO:0000313" key="1">
    <source>
        <dbReference type="EMBL" id="TCO28137.1"/>
    </source>
</evidence>